<evidence type="ECO:0000256" key="2">
    <source>
        <dbReference type="ARBA" id="ARBA00023015"/>
    </source>
</evidence>
<dbReference type="InterPro" id="IPR000847">
    <property type="entry name" value="LysR_HTH_N"/>
</dbReference>
<evidence type="ECO:0000256" key="3">
    <source>
        <dbReference type="ARBA" id="ARBA00023125"/>
    </source>
</evidence>
<evidence type="ECO:0000256" key="4">
    <source>
        <dbReference type="ARBA" id="ARBA00023163"/>
    </source>
</evidence>
<dbReference type="PANTHER" id="PTHR30537">
    <property type="entry name" value="HTH-TYPE TRANSCRIPTIONAL REGULATOR"/>
    <property type="match status" value="1"/>
</dbReference>
<accession>A0A1M5MXA3</accession>
<dbReference type="Pfam" id="PF00126">
    <property type="entry name" value="HTH_1"/>
    <property type="match status" value="1"/>
</dbReference>
<dbReference type="InterPro" id="IPR058163">
    <property type="entry name" value="LysR-type_TF_proteobact-type"/>
</dbReference>
<keyword evidence="2" id="KW-0805">Transcription regulation</keyword>
<gene>
    <name evidence="6" type="ORF">SAMN05444003_1077</name>
</gene>
<dbReference type="RefSeq" id="WP_072899811.1">
    <property type="nucleotide sequence ID" value="NZ_FQXB01000001.1"/>
</dbReference>
<keyword evidence="4" id="KW-0804">Transcription</keyword>
<dbReference type="Proteomes" id="UP000184074">
    <property type="component" value="Unassembled WGS sequence"/>
</dbReference>
<dbReference type="SUPFAM" id="SSF46785">
    <property type="entry name" value="Winged helix' DNA-binding domain"/>
    <property type="match status" value="1"/>
</dbReference>
<proteinExistence type="inferred from homology"/>
<dbReference type="GO" id="GO:0043565">
    <property type="term" value="F:sequence-specific DNA binding"/>
    <property type="evidence" value="ECO:0007669"/>
    <property type="project" value="TreeGrafter"/>
</dbReference>
<dbReference type="InterPro" id="IPR036390">
    <property type="entry name" value="WH_DNA-bd_sf"/>
</dbReference>
<keyword evidence="7" id="KW-1185">Reference proteome</keyword>
<protein>
    <submittedName>
        <fullName evidence="6">LysR family transcriptional regulator, glycine cleavage system transcriptional activator</fullName>
    </submittedName>
</protein>
<dbReference type="InterPro" id="IPR005119">
    <property type="entry name" value="LysR_subst-bd"/>
</dbReference>
<dbReference type="EMBL" id="FQXB01000001">
    <property type="protein sequence ID" value="SHG81928.1"/>
    <property type="molecule type" value="Genomic_DNA"/>
</dbReference>
<dbReference type="Gene3D" id="3.40.190.10">
    <property type="entry name" value="Periplasmic binding protein-like II"/>
    <property type="match status" value="2"/>
</dbReference>
<keyword evidence="3" id="KW-0238">DNA-binding</keyword>
<evidence type="ECO:0000256" key="1">
    <source>
        <dbReference type="ARBA" id="ARBA00009437"/>
    </source>
</evidence>
<evidence type="ECO:0000313" key="7">
    <source>
        <dbReference type="Proteomes" id="UP000184074"/>
    </source>
</evidence>
<reference evidence="6 7" key="1">
    <citation type="submission" date="2016-11" db="EMBL/GenBank/DDBJ databases">
        <authorList>
            <person name="Jaros S."/>
            <person name="Januszkiewicz K."/>
            <person name="Wedrychowicz H."/>
        </authorList>
    </citation>
    <scope>NUCLEOTIDE SEQUENCE [LARGE SCALE GENOMIC DNA]</scope>
    <source>
        <strain evidence="6 7">DSM 28715</strain>
    </source>
</reference>
<dbReference type="Gene3D" id="1.10.10.10">
    <property type="entry name" value="Winged helix-like DNA-binding domain superfamily/Winged helix DNA-binding domain"/>
    <property type="match status" value="1"/>
</dbReference>
<feature type="domain" description="HTH lysR-type" evidence="5">
    <location>
        <begin position="7"/>
        <end position="64"/>
    </location>
</feature>
<sequence>MEWSRIPSLPALRALEAAIRHESLSKAAAELNVTHAAIAQHVRALEVEFVTSLMVRSGRGVVGTADGKRLAAGLNDGFSTIADAVDNLRHQVDGRPLNITLTPAFAASWLMPRIGDFWSKYPEVSVNLSPSLGITDLRRDGFDLALRYGAGNWPGYQSELLVGSEFWVVAAKKLIGDQRFGCVADLSKFPWLMEDHMMELQQAIAREGLNLLDVDLKTMSTNSLVISGVKAGLGITAQPKSLVEGDVDRGDLIKLCELEQQGLGYYIVTQTDRHPKGLSEFVRWLRSQR</sequence>
<organism evidence="6 7">
    <name type="scientific">Cognatiyoonia sediminum</name>
    <dbReference type="NCBI Taxonomy" id="1508389"/>
    <lineage>
        <taxon>Bacteria</taxon>
        <taxon>Pseudomonadati</taxon>
        <taxon>Pseudomonadota</taxon>
        <taxon>Alphaproteobacteria</taxon>
        <taxon>Rhodobacterales</taxon>
        <taxon>Paracoccaceae</taxon>
        <taxon>Cognatiyoonia</taxon>
    </lineage>
</organism>
<name>A0A1M5MXA3_9RHOB</name>
<evidence type="ECO:0000259" key="5">
    <source>
        <dbReference type="PROSITE" id="PS50931"/>
    </source>
</evidence>
<dbReference type="PROSITE" id="PS50931">
    <property type="entry name" value="HTH_LYSR"/>
    <property type="match status" value="1"/>
</dbReference>
<dbReference type="AlphaFoldDB" id="A0A1M5MXA3"/>
<dbReference type="STRING" id="1508389.SAMN05444003_1077"/>
<comment type="similarity">
    <text evidence="1">Belongs to the LysR transcriptional regulatory family.</text>
</comment>
<dbReference type="GO" id="GO:0003700">
    <property type="term" value="F:DNA-binding transcription factor activity"/>
    <property type="evidence" value="ECO:0007669"/>
    <property type="project" value="InterPro"/>
</dbReference>
<dbReference type="OrthoDB" id="7328368at2"/>
<dbReference type="SUPFAM" id="SSF53850">
    <property type="entry name" value="Periplasmic binding protein-like II"/>
    <property type="match status" value="1"/>
</dbReference>
<dbReference type="PANTHER" id="PTHR30537:SF74">
    <property type="entry name" value="HTH-TYPE TRANSCRIPTIONAL REGULATOR TRPI"/>
    <property type="match status" value="1"/>
</dbReference>
<dbReference type="Pfam" id="PF03466">
    <property type="entry name" value="LysR_substrate"/>
    <property type="match status" value="1"/>
</dbReference>
<dbReference type="InterPro" id="IPR036388">
    <property type="entry name" value="WH-like_DNA-bd_sf"/>
</dbReference>
<evidence type="ECO:0000313" key="6">
    <source>
        <dbReference type="EMBL" id="SHG81928.1"/>
    </source>
</evidence>
<dbReference type="GO" id="GO:0006351">
    <property type="term" value="P:DNA-templated transcription"/>
    <property type="evidence" value="ECO:0007669"/>
    <property type="project" value="TreeGrafter"/>
</dbReference>